<keyword evidence="1" id="KW-1133">Transmembrane helix</keyword>
<keyword evidence="1" id="KW-0812">Transmembrane</keyword>
<feature type="transmembrane region" description="Helical" evidence="1">
    <location>
        <begin position="39"/>
        <end position="60"/>
    </location>
</feature>
<accession>A0A0B0NZE7</accession>
<keyword evidence="3" id="KW-1185">Reference proteome</keyword>
<evidence type="ECO:0000313" key="2">
    <source>
        <dbReference type="EMBL" id="KHG16471.1"/>
    </source>
</evidence>
<organism evidence="2 3">
    <name type="scientific">Gossypium arboreum</name>
    <name type="common">Tree cotton</name>
    <name type="synonym">Gossypium nanking</name>
    <dbReference type="NCBI Taxonomy" id="29729"/>
    <lineage>
        <taxon>Eukaryota</taxon>
        <taxon>Viridiplantae</taxon>
        <taxon>Streptophyta</taxon>
        <taxon>Embryophyta</taxon>
        <taxon>Tracheophyta</taxon>
        <taxon>Spermatophyta</taxon>
        <taxon>Magnoliopsida</taxon>
        <taxon>eudicotyledons</taxon>
        <taxon>Gunneridae</taxon>
        <taxon>Pentapetalae</taxon>
        <taxon>rosids</taxon>
        <taxon>malvids</taxon>
        <taxon>Malvales</taxon>
        <taxon>Malvaceae</taxon>
        <taxon>Malvoideae</taxon>
        <taxon>Gossypium</taxon>
    </lineage>
</organism>
<keyword evidence="1" id="KW-0472">Membrane</keyword>
<dbReference type="EMBL" id="KN406272">
    <property type="protein sequence ID" value="KHG16471.1"/>
    <property type="molecule type" value="Genomic_DNA"/>
</dbReference>
<protein>
    <submittedName>
        <fullName evidence="2">Uncharacterized protein</fullName>
    </submittedName>
</protein>
<sequence length="73" mass="8575">MSKNYSQRRDLVQKCDRGWDVYGRLQYSWIWVQNFKQSILLILMNPSLGVLLIGAVQPFLDYFVADFDWSAAV</sequence>
<dbReference type="Proteomes" id="UP000032142">
    <property type="component" value="Unassembled WGS sequence"/>
</dbReference>
<proteinExistence type="predicted"/>
<evidence type="ECO:0000256" key="1">
    <source>
        <dbReference type="SAM" id="Phobius"/>
    </source>
</evidence>
<name>A0A0B0NZE7_GOSAR</name>
<dbReference type="AlphaFoldDB" id="A0A0B0NZE7"/>
<evidence type="ECO:0000313" key="3">
    <source>
        <dbReference type="Proteomes" id="UP000032142"/>
    </source>
</evidence>
<gene>
    <name evidence="2" type="ORF">F383_05965</name>
</gene>
<reference evidence="3" key="1">
    <citation type="submission" date="2014-09" db="EMBL/GenBank/DDBJ databases">
        <authorList>
            <person name="Mudge J."/>
            <person name="Ramaraj T."/>
            <person name="Lindquist I.E."/>
            <person name="Bharti A.K."/>
            <person name="Sundararajan A."/>
            <person name="Cameron C.T."/>
            <person name="Woodward J.E."/>
            <person name="May G.D."/>
            <person name="Brubaker C."/>
            <person name="Broadhvest J."/>
            <person name="Wilkins T.A."/>
        </authorList>
    </citation>
    <scope>NUCLEOTIDE SEQUENCE</scope>
    <source>
        <strain evidence="3">cv. AKA8401</strain>
    </source>
</reference>